<feature type="domain" description="Integrase zinc-binding" evidence="1">
    <location>
        <begin position="62"/>
        <end position="94"/>
    </location>
</feature>
<reference evidence="2" key="1">
    <citation type="submission" date="2020-11" db="EMBL/GenBank/DDBJ databases">
        <authorList>
            <consortium name="DOE Joint Genome Institute"/>
            <person name="Ahrendt S."/>
            <person name="Riley R."/>
            <person name="Andreopoulos W."/>
            <person name="Labutti K."/>
            <person name="Pangilinan J."/>
            <person name="Ruiz-Duenas F.J."/>
            <person name="Barrasa J.M."/>
            <person name="Sanchez-Garcia M."/>
            <person name="Camarero S."/>
            <person name="Miyauchi S."/>
            <person name="Serrano A."/>
            <person name="Linde D."/>
            <person name="Babiker R."/>
            <person name="Drula E."/>
            <person name="Ayuso-Fernandez I."/>
            <person name="Pacheco R."/>
            <person name="Padilla G."/>
            <person name="Ferreira P."/>
            <person name="Barriuso J."/>
            <person name="Kellner H."/>
            <person name="Castanera R."/>
            <person name="Alfaro M."/>
            <person name="Ramirez L."/>
            <person name="Pisabarro A.G."/>
            <person name="Kuo A."/>
            <person name="Tritt A."/>
            <person name="Lipzen A."/>
            <person name="He G."/>
            <person name="Yan M."/>
            <person name="Ng V."/>
            <person name="Cullen D."/>
            <person name="Martin F."/>
            <person name="Rosso M.-N."/>
            <person name="Henrissat B."/>
            <person name="Hibbett D."/>
            <person name="Martinez A.T."/>
            <person name="Grigoriev I.V."/>
        </authorList>
    </citation>
    <scope>NUCLEOTIDE SEQUENCE</scope>
    <source>
        <strain evidence="2">CIRM-BRFM 674</strain>
    </source>
</reference>
<proteinExistence type="predicted"/>
<feature type="non-terminal residue" evidence="2">
    <location>
        <position position="95"/>
    </location>
</feature>
<evidence type="ECO:0000313" key="3">
    <source>
        <dbReference type="Proteomes" id="UP000807469"/>
    </source>
</evidence>
<dbReference type="EMBL" id="MU155361">
    <property type="protein sequence ID" value="KAF9474798.1"/>
    <property type="molecule type" value="Genomic_DNA"/>
</dbReference>
<comment type="caution">
    <text evidence="2">The sequence shown here is derived from an EMBL/GenBank/DDBJ whole genome shotgun (WGS) entry which is preliminary data.</text>
</comment>
<protein>
    <recommendedName>
        <fullName evidence="1">Integrase zinc-binding domain-containing protein</fullName>
    </recommendedName>
</protein>
<evidence type="ECO:0000259" key="1">
    <source>
        <dbReference type="Pfam" id="PF17921"/>
    </source>
</evidence>
<organism evidence="2 3">
    <name type="scientific">Pholiota conissans</name>
    <dbReference type="NCBI Taxonomy" id="109636"/>
    <lineage>
        <taxon>Eukaryota</taxon>
        <taxon>Fungi</taxon>
        <taxon>Dikarya</taxon>
        <taxon>Basidiomycota</taxon>
        <taxon>Agaricomycotina</taxon>
        <taxon>Agaricomycetes</taxon>
        <taxon>Agaricomycetidae</taxon>
        <taxon>Agaricales</taxon>
        <taxon>Agaricineae</taxon>
        <taxon>Strophariaceae</taxon>
        <taxon>Pholiota</taxon>
    </lineage>
</organism>
<dbReference type="Pfam" id="PF17921">
    <property type="entry name" value="Integrase_H2C2"/>
    <property type="match status" value="1"/>
</dbReference>
<dbReference type="Gene3D" id="1.10.340.70">
    <property type="match status" value="1"/>
</dbReference>
<accession>A0A9P5YS00</accession>
<dbReference type="AlphaFoldDB" id="A0A9P5YS00"/>
<dbReference type="OrthoDB" id="3249394at2759"/>
<dbReference type="InterPro" id="IPR041588">
    <property type="entry name" value="Integrase_H2C2"/>
</dbReference>
<gene>
    <name evidence="2" type="ORF">BDN70DRAFT_776526</name>
</gene>
<feature type="non-terminal residue" evidence="2">
    <location>
        <position position="1"/>
    </location>
</feature>
<dbReference type="Proteomes" id="UP000807469">
    <property type="component" value="Unassembled WGS sequence"/>
</dbReference>
<sequence length="95" mass="11155">DNVDVLAEIKGRYSEDVLFSPIVSKPKEHKAFRYDDEARLLYMAEKGKQLLCIPNVKVEGRAVREIVISEAHTLLAHLGFRKTYDYLREFVWWKT</sequence>
<keyword evidence="3" id="KW-1185">Reference proteome</keyword>
<evidence type="ECO:0000313" key="2">
    <source>
        <dbReference type="EMBL" id="KAF9474798.1"/>
    </source>
</evidence>
<name>A0A9P5YS00_9AGAR</name>